<feature type="domain" description="Enoyl reductase (ER)" evidence="2">
    <location>
        <begin position="20"/>
        <end position="323"/>
    </location>
</feature>
<evidence type="ECO:0000313" key="4">
    <source>
        <dbReference type="Proteomes" id="UP000199183"/>
    </source>
</evidence>
<dbReference type="SUPFAM" id="SSF50129">
    <property type="entry name" value="GroES-like"/>
    <property type="match status" value="1"/>
</dbReference>
<dbReference type="InterPro" id="IPR050700">
    <property type="entry name" value="YIM1/Zinc_Alcohol_DH_Fams"/>
</dbReference>
<dbReference type="InterPro" id="IPR013154">
    <property type="entry name" value="ADH-like_N"/>
</dbReference>
<keyword evidence="1" id="KW-0560">Oxidoreductase</keyword>
<dbReference type="Pfam" id="PF13602">
    <property type="entry name" value="ADH_zinc_N_2"/>
    <property type="match status" value="1"/>
</dbReference>
<organism evidence="3 4">
    <name type="scientific">Paramicrobacterium humi</name>
    <dbReference type="NCBI Taxonomy" id="640635"/>
    <lineage>
        <taxon>Bacteria</taxon>
        <taxon>Bacillati</taxon>
        <taxon>Actinomycetota</taxon>
        <taxon>Actinomycetes</taxon>
        <taxon>Micrococcales</taxon>
        <taxon>Microbacteriaceae</taxon>
        <taxon>Paramicrobacterium</taxon>
    </lineage>
</organism>
<accession>A0A1H4J8E5</accession>
<dbReference type="Proteomes" id="UP000199183">
    <property type="component" value="Unassembled WGS sequence"/>
</dbReference>
<dbReference type="Gene3D" id="3.40.50.720">
    <property type="entry name" value="NAD(P)-binding Rossmann-like Domain"/>
    <property type="match status" value="1"/>
</dbReference>
<dbReference type="Gene3D" id="3.90.180.10">
    <property type="entry name" value="Medium-chain alcohol dehydrogenases, catalytic domain"/>
    <property type="match status" value="1"/>
</dbReference>
<dbReference type="SUPFAM" id="SSF51735">
    <property type="entry name" value="NAD(P)-binding Rossmann-fold domains"/>
    <property type="match status" value="1"/>
</dbReference>
<gene>
    <name evidence="3" type="ORF">SAMN04489806_0558</name>
</gene>
<evidence type="ECO:0000259" key="2">
    <source>
        <dbReference type="SMART" id="SM00829"/>
    </source>
</evidence>
<dbReference type="GO" id="GO:0016491">
    <property type="term" value="F:oxidoreductase activity"/>
    <property type="evidence" value="ECO:0007669"/>
    <property type="project" value="UniProtKB-KW"/>
</dbReference>
<dbReference type="InterPro" id="IPR036291">
    <property type="entry name" value="NAD(P)-bd_dom_sf"/>
</dbReference>
<dbReference type="EMBL" id="FNRY01000001">
    <property type="protein sequence ID" value="SEB42619.1"/>
    <property type="molecule type" value="Genomic_DNA"/>
</dbReference>
<dbReference type="GO" id="GO:0008270">
    <property type="term" value="F:zinc ion binding"/>
    <property type="evidence" value="ECO:0007669"/>
    <property type="project" value="InterPro"/>
</dbReference>
<dbReference type="InterPro" id="IPR002364">
    <property type="entry name" value="Quin_OxRdtase/zeta-crystal_CS"/>
</dbReference>
<name>A0A1H4J8E5_9MICO</name>
<dbReference type="InterPro" id="IPR011032">
    <property type="entry name" value="GroES-like_sf"/>
</dbReference>
<protein>
    <submittedName>
        <fullName evidence="3">NADPH:quinone reductase</fullName>
    </submittedName>
</protein>
<dbReference type="PANTHER" id="PTHR11695:SF294">
    <property type="entry name" value="RETICULON-4-INTERACTING PROTEIN 1, MITOCHONDRIAL"/>
    <property type="match status" value="1"/>
</dbReference>
<dbReference type="STRING" id="640635.SAMN04489806_0558"/>
<evidence type="ECO:0000256" key="1">
    <source>
        <dbReference type="ARBA" id="ARBA00023002"/>
    </source>
</evidence>
<dbReference type="SMART" id="SM00829">
    <property type="entry name" value="PKS_ER"/>
    <property type="match status" value="1"/>
</dbReference>
<dbReference type="Pfam" id="PF08240">
    <property type="entry name" value="ADH_N"/>
    <property type="match status" value="1"/>
</dbReference>
<evidence type="ECO:0000313" key="3">
    <source>
        <dbReference type="EMBL" id="SEB42619.1"/>
    </source>
</evidence>
<proteinExistence type="predicted"/>
<dbReference type="CDD" id="cd05289">
    <property type="entry name" value="MDR_like_2"/>
    <property type="match status" value="1"/>
</dbReference>
<dbReference type="PROSITE" id="PS01162">
    <property type="entry name" value="QOR_ZETA_CRYSTAL"/>
    <property type="match status" value="1"/>
</dbReference>
<dbReference type="PANTHER" id="PTHR11695">
    <property type="entry name" value="ALCOHOL DEHYDROGENASE RELATED"/>
    <property type="match status" value="1"/>
</dbReference>
<dbReference type="RefSeq" id="WP_245723513.1">
    <property type="nucleotide sequence ID" value="NZ_FNRY01000001.1"/>
</dbReference>
<keyword evidence="4" id="KW-1185">Reference proteome</keyword>
<dbReference type="InterPro" id="IPR020843">
    <property type="entry name" value="ER"/>
</dbReference>
<sequence>MSQPVDIPETMTAAVIDKTGPAENLHTATVPVPPSFLGDVLVKVAAAGINPVDFKTRSGKNPTAAALRFPAILGHDFAGTIVREPYEAHPLRAGTKVFGMTTLPRYAGSYAEYVAAPTLAVAPKPTSLSFTQAAAVPLAALTAWGAVVDVAKAHHGQRMLIHAGAGGVGQFAVQFARYFGADVVTTASGRNIEFLRSIGAKAVVDYTTTRFDEVLSDIDVVIDLMGNAHDDTGSRSLRVLRPDGLIVNVPTGSFPTLFEEADAAGVRATTFKLVASGDTLAKIGRIIDAGDVSVHVDAVYPLAEAAAAHAELEKGHTRGKIVLEVE</sequence>
<dbReference type="AlphaFoldDB" id="A0A1H4J8E5"/>
<reference evidence="3 4" key="1">
    <citation type="submission" date="2016-10" db="EMBL/GenBank/DDBJ databases">
        <authorList>
            <person name="de Groot N.N."/>
        </authorList>
    </citation>
    <scope>NUCLEOTIDE SEQUENCE [LARGE SCALE GENOMIC DNA]</scope>
    <source>
        <strain evidence="3 4">DSM 21799</strain>
    </source>
</reference>